<evidence type="ECO:0000313" key="1">
    <source>
        <dbReference type="EMBL" id="SJN24075.1"/>
    </source>
</evidence>
<dbReference type="EMBL" id="FUKR01000022">
    <property type="protein sequence ID" value="SJN24075.1"/>
    <property type="molecule type" value="Genomic_DNA"/>
</dbReference>
<dbReference type="AlphaFoldDB" id="A0A1R4IWZ1"/>
<sequence length="538" mass="56586">MTDLTIKGGTLTASADDRTISGLLIPFGEEASSNLGKFKADSGSFTLPSDPSQVGINVEHERESAFGHAVTLGRSSKGVTATFRAAETEEGDTALADIAAGRRLHLSAEVKGVQIVDGRAVAGRLFAAALVEKPAFPSATLLAAAVEDDEETIVTETPADADAEEDTTEETTVNVYTDEEGIEHKATTTTTTTTTDDKTTITETTVIETPEPETPKEENTLTARLAQPRTPKPKTADESLTAFLSAVAGAHNTQDSTLLAAFKNVPLTGEKGLAPVTSVPEYLGELWKGRKFARRIIPLLSGKPLTSITAKGWRFTATPEVTEYDGNNAAVPSNEAGVEEVTWDFQRFAGGWGLDRAYTDFGEVAVIQAFLAAATDSYARNTDHWALARLLAKATSAPVGTLPTDVAPAVGMLVRGALRVIDADASPSYAILAPDLYEQLLFTKKDDVLAYLEMSLGLEEGAAAGFTITSHKNVPAGQALVGAKEAAAVDELGGSPIRVNAQAIANGKVDEALFGYVRFRDEYPSGVQLVTGPAAGGQ</sequence>
<accession>A0A1R4IWZ1</accession>
<gene>
    <name evidence="1" type="ORF">FM119_03990</name>
</gene>
<dbReference type="RefSeq" id="WP_087136380.1">
    <property type="nucleotide sequence ID" value="NZ_FUKR01000022.1"/>
</dbReference>
<organism evidence="1 2">
    <name type="scientific">Mycetocola reblochoni REB411</name>
    <dbReference type="NCBI Taxonomy" id="1255698"/>
    <lineage>
        <taxon>Bacteria</taxon>
        <taxon>Bacillati</taxon>
        <taxon>Actinomycetota</taxon>
        <taxon>Actinomycetes</taxon>
        <taxon>Micrococcales</taxon>
        <taxon>Microbacteriaceae</taxon>
        <taxon>Mycetocola</taxon>
    </lineage>
</organism>
<dbReference type="Proteomes" id="UP000196778">
    <property type="component" value="Unassembled WGS sequence"/>
</dbReference>
<evidence type="ECO:0000313" key="2">
    <source>
        <dbReference type="Proteomes" id="UP000196778"/>
    </source>
</evidence>
<dbReference type="OrthoDB" id="4411595at2"/>
<dbReference type="SUPFAM" id="SSF56563">
    <property type="entry name" value="Major capsid protein gp5"/>
    <property type="match status" value="1"/>
</dbReference>
<keyword evidence="2" id="KW-1185">Reference proteome</keyword>
<name>A0A1R4IWZ1_9MICO</name>
<reference evidence="2" key="1">
    <citation type="submission" date="2017-02" db="EMBL/GenBank/DDBJ databases">
        <authorList>
            <person name="Dridi B."/>
        </authorList>
    </citation>
    <scope>NUCLEOTIDE SEQUENCE [LARGE SCALE GENOMIC DNA]</scope>
    <source>
        <strain evidence="2">EB411</strain>
    </source>
</reference>
<proteinExistence type="predicted"/>
<protein>
    <submittedName>
        <fullName evidence="1">Conserved hypothetical exported protein</fullName>
    </submittedName>
</protein>